<gene>
    <name evidence="7" type="primary">MCM8</name>
    <name evidence="7" type="ORF">ECANGB1_461</name>
</gene>
<dbReference type="Pfam" id="PF00493">
    <property type="entry name" value="MCM"/>
    <property type="match status" value="2"/>
</dbReference>
<evidence type="ECO:0000313" key="7">
    <source>
        <dbReference type="EMBL" id="ORD94595.1"/>
    </source>
</evidence>
<dbReference type="GO" id="GO:0042555">
    <property type="term" value="C:MCM complex"/>
    <property type="evidence" value="ECO:0007669"/>
    <property type="project" value="TreeGrafter"/>
</dbReference>
<comment type="similarity">
    <text evidence="1">Belongs to the MCM family.</text>
</comment>
<evidence type="ECO:0000256" key="4">
    <source>
        <dbReference type="ARBA" id="ARBA00022840"/>
    </source>
</evidence>
<dbReference type="GO" id="GO:0006260">
    <property type="term" value="P:DNA replication"/>
    <property type="evidence" value="ECO:0007669"/>
    <property type="project" value="UniProtKB-KW"/>
</dbReference>
<keyword evidence="4" id="KW-0067">ATP-binding</keyword>
<keyword evidence="2" id="KW-0235">DNA replication</keyword>
<accession>A0A1Y1S823</accession>
<evidence type="ECO:0000256" key="5">
    <source>
        <dbReference type="ARBA" id="ARBA00023125"/>
    </source>
</evidence>
<dbReference type="InterPro" id="IPR027417">
    <property type="entry name" value="P-loop_NTPase"/>
</dbReference>
<dbReference type="GO" id="GO:0005634">
    <property type="term" value="C:nucleus"/>
    <property type="evidence" value="ECO:0007669"/>
    <property type="project" value="TreeGrafter"/>
</dbReference>
<dbReference type="Gene3D" id="3.40.50.300">
    <property type="entry name" value="P-loop containing nucleotide triphosphate hydrolases"/>
    <property type="match status" value="2"/>
</dbReference>
<keyword evidence="8" id="KW-1185">Reference proteome</keyword>
<evidence type="ECO:0000256" key="1">
    <source>
        <dbReference type="ARBA" id="ARBA00008010"/>
    </source>
</evidence>
<reference evidence="7 8" key="1">
    <citation type="journal article" date="2017" name="Environ. Microbiol.">
        <title>Decay of the glycolytic pathway and adaptation to intranuclear parasitism within Enterocytozoonidae microsporidia.</title>
        <authorList>
            <person name="Wiredu Boakye D."/>
            <person name="Jaroenlak P."/>
            <person name="Prachumwat A."/>
            <person name="Williams T.A."/>
            <person name="Bateman K.S."/>
            <person name="Itsathitphaisarn O."/>
            <person name="Sritunyalucksana K."/>
            <person name="Paszkiewicz K.H."/>
            <person name="Moore K.A."/>
            <person name="Stentiford G.D."/>
            <person name="Williams B.A."/>
        </authorList>
    </citation>
    <scope>NUCLEOTIDE SEQUENCE [LARGE SCALE GENOMIC DNA]</scope>
    <source>
        <strain evidence="7 8">GB1</strain>
    </source>
</reference>
<dbReference type="EMBL" id="LWDP01000015">
    <property type="protein sequence ID" value="ORD94595.1"/>
    <property type="molecule type" value="Genomic_DNA"/>
</dbReference>
<dbReference type="Proteomes" id="UP000192639">
    <property type="component" value="Unassembled WGS sequence"/>
</dbReference>
<feature type="domain" description="MCM C-terminal AAA(+) ATPase" evidence="6">
    <location>
        <begin position="125"/>
        <end position="309"/>
    </location>
</feature>
<dbReference type="PANTHER" id="PTHR11630:SF66">
    <property type="entry name" value="DNA REPLICATION LICENSING FACTOR MCM4"/>
    <property type="match status" value="1"/>
</dbReference>
<evidence type="ECO:0000256" key="2">
    <source>
        <dbReference type="ARBA" id="ARBA00022705"/>
    </source>
</evidence>
<protein>
    <submittedName>
        <fullName evidence="7">MCM8</fullName>
    </submittedName>
</protein>
<evidence type="ECO:0000259" key="6">
    <source>
        <dbReference type="PROSITE" id="PS50051"/>
    </source>
</evidence>
<evidence type="ECO:0000256" key="3">
    <source>
        <dbReference type="ARBA" id="ARBA00022741"/>
    </source>
</evidence>
<sequence length="501" mass="57103">MHECTVCNKLRRLNTTNNSPQCSCKNKQHLFHSNHPETTIEESQTILVQLLPEYQMNTIEIVLQNELCNRAEPGEVYDFVGQVEIQLKGESYHTFLVANNIRRHIRERVEINKEDFIAFSKKKNLMGILINSVFENIAGNELIKAGLLMAMFGGTEKYTGSVAVSDKIHVLIIGGAGLGKTKTLKDSAKAVTNSKYFTGENDHHFLSNKTTTRKKQHSTKCGIIKLAQNGLCCIDNLEEIRDLYNLSDILLNNTTVVATTRSKNNTFDSTKTIKENTNLPTDVLDCFNLTFVIKDTLTTKENYEISSKMLKRIEGSFVTNFNSSCTTETTTKLDKLFQKARNTHSFYKETDESVNINFIRGYIEYAKSHCKPRLSRESQEHLIAYARENKLTTKSLETLINITESNAKMHLMSTTDLNCAMFATKIFKETSQTKTVTKSKVKIEDALKNYRAEFGTRINKAALIKIIEETNDDTNVHKILDKLNYRGIIIRRNKEEFKIDL</sequence>
<organism evidence="7 8">
    <name type="scientific">Enterospora canceri</name>
    <dbReference type="NCBI Taxonomy" id="1081671"/>
    <lineage>
        <taxon>Eukaryota</taxon>
        <taxon>Fungi</taxon>
        <taxon>Fungi incertae sedis</taxon>
        <taxon>Microsporidia</taxon>
        <taxon>Enterocytozoonidae</taxon>
        <taxon>Enterospora</taxon>
    </lineage>
</organism>
<dbReference type="GO" id="GO:0017116">
    <property type="term" value="F:single-stranded DNA helicase activity"/>
    <property type="evidence" value="ECO:0007669"/>
    <property type="project" value="TreeGrafter"/>
</dbReference>
<proteinExistence type="inferred from homology"/>
<name>A0A1Y1S823_9MICR</name>
<dbReference type="SMART" id="SM00350">
    <property type="entry name" value="MCM"/>
    <property type="match status" value="1"/>
</dbReference>
<dbReference type="PROSITE" id="PS50051">
    <property type="entry name" value="MCM_2"/>
    <property type="match status" value="1"/>
</dbReference>
<dbReference type="InterPro" id="IPR041562">
    <property type="entry name" value="MCM_lid"/>
</dbReference>
<dbReference type="GO" id="GO:0005524">
    <property type="term" value="F:ATP binding"/>
    <property type="evidence" value="ECO:0007669"/>
    <property type="project" value="UniProtKB-KW"/>
</dbReference>
<dbReference type="InterPro" id="IPR001208">
    <property type="entry name" value="MCM_dom"/>
</dbReference>
<dbReference type="GO" id="GO:0003697">
    <property type="term" value="F:single-stranded DNA binding"/>
    <property type="evidence" value="ECO:0007669"/>
    <property type="project" value="TreeGrafter"/>
</dbReference>
<dbReference type="OrthoDB" id="7462577at2759"/>
<dbReference type="Pfam" id="PF17855">
    <property type="entry name" value="MCM_lid"/>
    <property type="match status" value="1"/>
</dbReference>
<dbReference type="AlphaFoldDB" id="A0A1Y1S823"/>
<dbReference type="SUPFAM" id="SSF52540">
    <property type="entry name" value="P-loop containing nucleoside triphosphate hydrolases"/>
    <property type="match status" value="1"/>
</dbReference>
<comment type="caution">
    <text evidence="7">The sequence shown here is derived from an EMBL/GenBank/DDBJ whole genome shotgun (WGS) entry which is preliminary data.</text>
</comment>
<dbReference type="VEuPathDB" id="MicrosporidiaDB:ECANGB1_461"/>
<dbReference type="InterPro" id="IPR031327">
    <property type="entry name" value="MCM"/>
</dbReference>
<keyword evidence="5" id="KW-0238">DNA-binding</keyword>
<keyword evidence="3" id="KW-0547">Nucleotide-binding</keyword>
<evidence type="ECO:0000313" key="8">
    <source>
        <dbReference type="Proteomes" id="UP000192639"/>
    </source>
</evidence>
<dbReference type="PANTHER" id="PTHR11630">
    <property type="entry name" value="DNA REPLICATION LICENSING FACTOR MCM FAMILY MEMBER"/>
    <property type="match status" value="1"/>
</dbReference>